<dbReference type="Pfam" id="PF13637">
    <property type="entry name" value="Ank_4"/>
    <property type="match status" value="1"/>
</dbReference>
<comment type="caution">
    <text evidence="1">The sequence shown here is derived from an EMBL/GenBank/DDBJ whole genome shotgun (WGS) entry which is preliminary data.</text>
</comment>
<protein>
    <submittedName>
        <fullName evidence="1">Unnamed protein product</fullName>
    </submittedName>
</protein>
<organism evidence="1 2">
    <name type="scientific">Phytophthora lilii</name>
    <dbReference type="NCBI Taxonomy" id="2077276"/>
    <lineage>
        <taxon>Eukaryota</taxon>
        <taxon>Sar</taxon>
        <taxon>Stramenopiles</taxon>
        <taxon>Oomycota</taxon>
        <taxon>Peronosporomycetes</taxon>
        <taxon>Peronosporales</taxon>
        <taxon>Peronosporaceae</taxon>
        <taxon>Phytophthora</taxon>
    </lineage>
</organism>
<evidence type="ECO:0000313" key="1">
    <source>
        <dbReference type="EMBL" id="GMF14829.1"/>
    </source>
</evidence>
<dbReference type="SUPFAM" id="SSF48403">
    <property type="entry name" value="Ankyrin repeat"/>
    <property type="match status" value="1"/>
</dbReference>
<accession>A0A9W6WSU1</accession>
<proteinExistence type="predicted"/>
<dbReference type="PANTHER" id="PTHR46586">
    <property type="entry name" value="ANKYRIN REPEAT-CONTAINING PROTEIN"/>
    <property type="match status" value="1"/>
</dbReference>
<dbReference type="Gene3D" id="1.25.40.20">
    <property type="entry name" value="Ankyrin repeat-containing domain"/>
    <property type="match status" value="2"/>
</dbReference>
<dbReference type="EMBL" id="BSXW01000207">
    <property type="protein sequence ID" value="GMF14829.1"/>
    <property type="molecule type" value="Genomic_DNA"/>
</dbReference>
<dbReference type="Proteomes" id="UP001165083">
    <property type="component" value="Unassembled WGS sequence"/>
</dbReference>
<dbReference type="PANTHER" id="PTHR46586:SF3">
    <property type="entry name" value="ANKYRIN REPEAT-CONTAINING PROTEIN"/>
    <property type="match status" value="1"/>
</dbReference>
<keyword evidence="2" id="KW-1185">Reference proteome</keyword>
<evidence type="ECO:0000313" key="2">
    <source>
        <dbReference type="Proteomes" id="UP001165083"/>
    </source>
</evidence>
<gene>
    <name evidence="1" type="ORF">Plil01_000496500</name>
</gene>
<dbReference type="InterPro" id="IPR002110">
    <property type="entry name" value="Ankyrin_rpt"/>
</dbReference>
<name>A0A9W6WSU1_9STRA</name>
<dbReference type="AlphaFoldDB" id="A0A9W6WSU1"/>
<dbReference type="InterPro" id="IPR052050">
    <property type="entry name" value="SecEffector_AnkRepeat"/>
</dbReference>
<sequence>MPSRAHGEAAGHGRWEILQWLEANGVELIGQGNEVEKAVKNNHAEVAMWLTENVPISLAEGSQMNLPALAAANRNVELVQWSCGFLLDDAETLSSSAIRAVQAAIDEAAKAGDADILEWILSSDKVKNGVRVDLGKLAIGGHYELMKNLFSRYKANVAIGSTAREAVLAGRLDMLQWLYSSFGLCTFTGMLNKAVARGHLEVAKWLRSKSTGVCSPQALDNAAACGFLDVLQWTHENTKGECSSAAISGAAAGGHLDVVKWLSCSFPDKCRPDTMDQAALHNHLDVVQWLHVNRMEGCTVAQ</sequence>
<reference evidence="1" key="1">
    <citation type="submission" date="2023-04" db="EMBL/GenBank/DDBJ databases">
        <title>Phytophthora lilii NBRC 32176.</title>
        <authorList>
            <person name="Ichikawa N."/>
            <person name="Sato H."/>
            <person name="Tonouchi N."/>
        </authorList>
    </citation>
    <scope>NUCLEOTIDE SEQUENCE</scope>
    <source>
        <strain evidence="1">NBRC 32176</strain>
    </source>
</reference>
<dbReference type="InterPro" id="IPR036770">
    <property type="entry name" value="Ankyrin_rpt-contain_sf"/>
</dbReference>